<dbReference type="InterPro" id="IPR036271">
    <property type="entry name" value="Tet_transcr_reg_TetR-rel_C_sf"/>
</dbReference>
<proteinExistence type="predicted"/>
<dbReference type="EMBL" id="SWBM01000004">
    <property type="protein sequence ID" value="TKC15815.1"/>
    <property type="molecule type" value="Genomic_DNA"/>
</dbReference>
<evidence type="ECO:0000256" key="1">
    <source>
        <dbReference type="ARBA" id="ARBA00022491"/>
    </source>
</evidence>
<dbReference type="PANTHER" id="PTHR43479">
    <property type="entry name" value="ACREF/ENVCD OPERON REPRESSOR-RELATED"/>
    <property type="match status" value="1"/>
</dbReference>
<dbReference type="PANTHER" id="PTHR43479:SF11">
    <property type="entry name" value="ACREF_ENVCD OPERON REPRESSOR-RELATED"/>
    <property type="match status" value="1"/>
</dbReference>
<sequence>MVQSTKDAIVEAAILLFNEHGFNGTSIRDIAKKANVNVSNIAYYFENKKGLLEHCFTEYFEAYLNQIESGFNFTEEGALGRIKKITEKILQFQCENIHLTRLVLREISIDSQMIREIMSTYCVKERYFFKRAFEEGIRTKEFHSFSINYMIIQYKSLLAMPFLNTYYLAEVLQVFTNESYFIKKYVKEVNVWLENVVCNQEQQKLALVST</sequence>
<dbReference type="SUPFAM" id="SSF48498">
    <property type="entry name" value="Tetracyclin repressor-like, C-terminal domain"/>
    <property type="match status" value="1"/>
</dbReference>
<feature type="domain" description="HTH tetR-type" evidence="4">
    <location>
        <begin position="3"/>
        <end position="63"/>
    </location>
</feature>
<protein>
    <submittedName>
        <fullName evidence="5">TetR/AcrR family transcriptional regulator</fullName>
    </submittedName>
</protein>
<dbReference type="AlphaFoldDB" id="A0A4U1D0I7"/>
<keyword evidence="6" id="KW-1185">Reference proteome</keyword>
<evidence type="ECO:0000256" key="3">
    <source>
        <dbReference type="PROSITE-ProRule" id="PRU00335"/>
    </source>
</evidence>
<accession>A0A4U1D0I7</accession>
<evidence type="ECO:0000313" key="6">
    <source>
        <dbReference type="Proteomes" id="UP000307756"/>
    </source>
</evidence>
<dbReference type="NCBIfam" id="NF037937">
    <property type="entry name" value="septum_RefZ"/>
    <property type="match status" value="1"/>
</dbReference>
<name>A0A4U1D0I7_9BACI</name>
<keyword evidence="1" id="KW-0678">Repressor</keyword>
<evidence type="ECO:0000313" key="5">
    <source>
        <dbReference type="EMBL" id="TKC15815.1"/>
    </source>
</evidence>
<organism evidence="5 6">
    <name type="scientific">Robertmurraya kyonggiensis</name>
    <dbReference type="NCBI Taxonomy" id="1037680"/>
    <lineage>
        <taxon>Bacteria</taxon>
        <taxon>Bacillati</taxon>
        <taxon>Bacillota</taxon>
        <taxon>Bacilli</taxon>
        <taxon>Bacillales</taxon>
        <taxon>Bacillaceae</taxon>
        <taxon>Robertmurraya</taxon>
    </lineage>
</organism>
<evidence type="ECO:0000256" key="2">
    <source>
        <dbReference type="ARBA" id="ARBA00023125"/>
    </source>
</evidence>
<dbReference type="PRINTS" id="PR00455">
    <property type="entry name" value="HTHTETR"/>
</dbReference>
<feature type="DNA-binding region" description="H-T-H motif" evidence="3">
    <location>
        <begin position="26"/>
        <end position="45"/>
    </location>
</feature>
<dbReference type="InterPro" id="IPR009057">
    <property type="entry name" value="Homeodomain-like_sf"/>
</dbReference>
<evidence type="ECO:0000259" key="4">
    <source>
        <dbReference type="PROSITE" id="PS50977"/>
    </source>
</evidence>
<dbReference type="GO" id="GO:0003677">
    <property type="term" value="F:DNA binding"/>
    <property type="evidence" value="ECO:0007669"/>
    <property type="project" value="UniProtKB-UniRule"/>
</dbReference>
<dbReference type="RefSeq" id="WP_136832761.1">
    <property type="nucleotide sequence ID" value="NZ_SWBM01000004.1"/>
</dbReference>
<reference evidence="5 6" key="1">
    <citation type="journal article" date="2011" name="J. Microbiol.">
        <title>Bacillus kyonggiensis sp. nov., isolated from soil of a lettuce field.</title>
        <authorList>
            <person name="Dong K."/>
            <person name="Lee S."/>
        </authorList>
    </citation>
    <scope>NUCLEOTIDE SEQUENCE [LARGE SCALE GENOMIC DNA]</scope>
    <source>
        <strain evidence="5 6">NB22</strain>
    </source>
</reference>
<dbReference type="Proteomes" id="UP000307756">
    <property type="component" value="Unassembled WGS sequence"/>
</dbReference>
<dbReference type="Pfam" id="PF00440">
    <property type="entry name" value="TetR_N"/>
    <property type="match status" value="1"/>
</dbReference>
<dbReference type="PROSITE" id="PS50977">
    <property type="entry name" value="HTH_TETR_2"/>
    <property type="match status" value="1"/>
</dbReference>
<dbReference type="InterPro" id="IPR050624">
    <property type="entry name" value="HTH-type_Tx_Regulator"/>
</dbReference>
<comment type="caution">
    <text evidence="5">The sequence shown here is derived from an EMBL/GenBank/DDBJ whole genome shotgun (WGS) entry which is preliminary data.</text>
</comment>
<dbReference type="InterPro" id="IPR001647">
    <property type="entry name" value="HTH_TetR"/>
</dbReference>
<dbReference type="Gene3D" id="1.10.357.10">
    <property type="entry name" value="Tetracycline Repressor, domain 2"/>
    <property type="match status" value="1"/>
</dbReference>
<dbReference type="SUPFAM" id="SSF46689">
    <property type="entry name" value="Homeodomain-like"/>
    <property type="match status" value="1"/>
</dbReference>
<gene>
    <name evidence="5" type="ORF">FA727_16995</name>
</gene>
<dbReference type="OrthoDB" id="9789566at2"/>
<keyword evidence="2 3" id="KW-0238">DNA-binding</keyword>